<dbReference type="AlphaFoldDB" id="A0A2S5BG87"/>
<dbReference type="EMBL" id="PJQD01000011">
    <property type="protein sequence ID" value="POY75788.1"/>
    <property type="molecule type" value="Genomic_DNA"/>
</dbReference>
<feature type="coiled-coil region" evidence="9">
    <location>
        <begin position="168"/>
        <end position="205"/>
    </location>
</feature>
<evidence type="ECO:0000259" key="12">
    <source>
        <dbReference type="Pfam" id="PF12022"/>
    </source>
</evidence>
<name>A0A2S5BG87_9BASI</name>
<organism evidence="13 14">
    <name type="scientific">Rhodotorula taiwanensis</name>
    <dbReference type="NCBI Taxonomy" id="741276"/>
    <lineage>
        <taxon>Eukaryota</taxon>
        <taxon>Fungi</taxon>
        <taxon>Dikarya</taxon>
        <taxon>Basidiomycota</taxon>
        <taxon>Pucciniomycotina</taxon>
        <taxon>Microbotryomycetes</taxon>
        <taxon>Sporidiobolales</taxon>
        <taxon>Sporidiobolaceae</taxon>
        <taxon>Rhodotorula</taxon>
    </lineage>
</organism>
<feature type="domain" description="COG complex component COG2 C-terminal" evidence="12">
    <location>
        <begin position="686"/>
        <end position="958"/>
    </location>
</feature>
<sequence length="997" mass="109118">MATGAPDALQDPFSPPSEQASYEGSLKPIATTTQAALHRPTFTQILSTADLSRALAGRPEVEDDYADGGEGVDGEGIDLPVAPPISHSLLSDPEFNPSDFLLARRHTPLDELRAELREYLASLRQSLVGVINDEYEAFIGLSLGLKHANVLQSLARVRKPVLEIRGQVVHVQEELGAMQAEMQGLLEQRKEAREAKALMRRLLATEEAVDKVEGLLGLSQTQEAETGRVNGRAPKTRRSTLSVSDSPTKRLERITSEFTHMQYLVDRAGPELPFIRSLEPRIAKLSQALQAELSDLLSSVLAARPNPNSNSSSSHYRQELMTTLRTFLSLDLVKEAEEIIRKELVKPFVARTVTRDALSGKPLPPSPLDNSAGASHPTPSVDEAIVPAPYRIELLSLPTSTPKDGTNLGPLTELYNRLLAFVSNECGILLDVAERVLEVAPGRTAGSNALVATKRGNRGVGPEADLSDSVGSLAESAQGGEATTGAKEAGVRGFQVLNRVVVDEMARAVMNELGGVIFAAGRPTVFHQHYCLTSLFLSRLESLSPSLARLEALRAHPMCTSFQKRFQLAVYFQLRLKEAVTSVERAFEMGSASGGGARDTATGSSGEGAAKEDGFVMSESEAVWRALERCWDEEVWLAELAGRFWRLTLQVSLAVNLAWNTRIGPSRVLHEFLVSFGQVTDVKLEQILSRYRTWLNDKVPRYVLPSSASSANLTAEMDRERTGRSESDAVSEETTLRQLTVLIADARTMQRRARRLFDDRIRAKLPDADALMLAPESEDAEAAAIDEALANVVSFVPSLSSQIITILVKRCAENLKLVRSVASQVRASTRKCPIEPSYFVHNILKELKAYLTGPGRAVEDELKRKWATTVVEDIAARYVRSMKSSSRRRTSAIEDTELNLGISYTGILSTQKKTEDSLRWLKKGRQGLSFFGRAASSATGGTGEEEDDRVKMQMQLDVDTLAQDAVALQVDVETSEAFQALKRAAKGDVPKEEEVKK</sequence>
<dbReference type="Proteomes" id="UP000237144">
    <property type="component" value="Unassembled WGS sequence"/>
</dbReference>
<evidence type="ECO:0000256" key="10">
    <source>
        <dbReference type="SAM" id="MobiDB-lite"/>
    </source>
</evidence>
<evidence type="ECO:0000256" key="6">
    <source>
        <dbReference type="ARBA" id="ARBA00023034"/>
    </source>
</evidence>
<dbReference type="GO" id="GO:0015031">
    <property type="term" value="P:protein transport"/>
    <property type="evidence" value="ECO:0007669"/>
    <property type="project" value="UniProtKB-KW"/>
</dbReference>
<keyword evidence="4" id="KW-0813">Transport</keyword>
<feature type="region of interest" description="Disordered" evidence="10">
    <location>
        <begin position="223"/>
        <end position="246"/>
    </location>
</feature>
<feature type="region of interest" description="Disordered" evidence="10">
    <location>
        <begin position="1"/>
        <end position="24"/>
    </location>
</feature>
<evidence type="ECO:0000313" key="14">
    <source>
        <dbReference type="Proteomes" id="UP000237144"/>
    </source>
</evidence>
<keyword evidence="5" id="KW-0653">Protein transport</keyword>
<dbReference type="InterPro" id="IPR024602">
    <property type="entry name" value="COG_su2_N"/>
</dbReference>
<dbReference type="Pfam" id="PF06148">
    <property type="entry name" value="COG2_N"/>
    <property type="match status" value="1"/>
</dbReference>
<dbReference type="InterPro" id="IPR009316">
    <property type="entry name" value="COG2"/>
</dbReference>
<dbReference type="PANTHER" id="PTHR12961:SF0">
    <property type="entry name" value="CONSERVED OLIGOMERIC GOLGI COMPLEX SUBUNIT 2"/>
    <property type="match status" value="1"/>
</dbReference>
<keyword evidence="14" id="KW-1185">Reference proteome</keyword>
<dbReference type="InterPro" id="IPR024603">
    <property type="entry name" value="COG_complex_COG2_C"/>
</dbReference>
<keyword evidence="9" id="KW-0175">Coiled coil</keyword>
<keyword evidence="6" id="KW-0333">Golgi apparatus</keyword>
<dbReference type="GO" id="GO:0007030">
    <property type="term" value="P:Golgi organization"/>
    <property type="evidence" value="ECO:0007669"/>
    <property type="project" value="InterPro"/>
</dbReference>
<feature type="region of interest" description="Disordered" evidence="10">
    <location>
        <begin position="456"/>
        <end position="484"/>
    </location>
</feature>
<evidence type="ECO:0000256" key="9">
    <source>
        <dbReference type="SAM" id="Coils"/>
    </source>
</evidence>
<feature type="region of interest" description="Disordered" evidence="10">
    <location>
        <begin position="590"/>
        <end position="610"/>
    </location>
</feature>
<dbReference type="PANTHER" id="PTHR12961">
    <property type="entry name" value="CONSERVED OLIGOMERIC GOLGI COMPLEX COMPONENT 2"/>
    <property type="match status" value="1"/>
</dbReference>
<evidence type="ECO:0000256" key="1">
    <source>
        <dbReference type="ARBA" id="ARBA00004395"/>
    </source>
</evidence>
<evidence type="ECO:0000256" key="3">
    <source>
        <dbReference type="ARBA" id="ARBA00020977"/>
    </source>
</evidence>
<proteinExistence type="inferred from homology"/>
<gene>
    <name evidence="13" type="ORF">BMF94_1101</name>
</gene>
<accession>A0A2S5BG87</accession>
<feature type="domain" description="Conserved oligomeric Golgi complex subunit 2 N-terminal" evidence="11">
    <location>
        <begin position="87"/>
        <end position="146"/>
    </location>
</feature>
<dbReference type="GO" id="GO:0006891">
    <property type="term" value="P:intra-Golgi vesicle-mediated transport"/>
    <property type="evidence" value="ECO:0007669"/>
    <property type="project" value="TreeGrafter"/>
</dbReference>
<dbReference type="Pfam" id="PF12022">
    <property type="entry name" value="COG2_C"/>
    <property type="match status" value="2"/>
</dbReference>
<feature type="region of interest" description="Disordered" evidence="10">
    <location>
        <begin position="359"/>
        <end position="379"/>
    </location>
</feature>
<feature type="domain" description="COG complex component COG2 C-terminal" evidence="12">
    <location>
        <begin position="564"/>
        <end position="652"/>
    </location>
</feature>
<reference evidence="13 14" key="1">
    <citation type="journal article" date="2018" name="Front. Microbiol.">
        <title>Prospects for Fungal Bioremediation of Acidic Radioactive Waste Sites: Characterization and Genome Sequence of Rhodotorula taiwanensis MD1149.</title>
        <authorList>
            <person name="Tkavc R."/>
            <person name="Matrosova V.Y."/>
            <person name="Grichenko O.E."/>
            <person name="Gostincar C."/>
            <person name="Volpe R.P."/>
            <person name="Klimenkova P."/>
            <person name="Gaidamakova E.K."/>
            <person name="Zhou C.E."/>
            <person name="Stewart B.J."/>
            <person name="Lyman M.G."/>
            <person name="Malfatti S.A."/>
            <person name="Rubinfeld B."/>
            <person name="Courtot M."/>
            <person name="Singh J."/>
            <person name="Dalgard C.L."/>
            <person name="Hamilton T."/>
            <person name="Frey K.G."/>
            <person name="Gunde-Cimerman N."/>
            <person name="Dugan L."/>
            <person name="Daly M.J."/>
        </authorList>
    </citation>
    <scope>NUCLEOTIDE SEQUENCE [LARGE SCALE GENOMIC DNA]</scope>
    <source>
        <strain evidence="13 14">MD1149</strain>
    </source>
</reference>
<keyword evidence="7" id="KW-0472">Membrane</keyword>
<evidence type="ECO:0000313" key="13">
    <source>
        <dbReference type="EMBL" id="POY75788.1"/>
    </source>
</evidence>
<evidence type="ECO:0000256" key="8">
    <source>
        <dbReference type="ARBA" id="ARBA00031344"/>
    </source>
</evidence>
<comment type="caution">
    <text evidence="13">The sequence shown here is derived from an EMBL/GenBank/DDBJ whole genome shotgun (WGS) entry which is preliminary data.</text>
</comment>
<evidence type="ECO:0000259" key="11">
    <source>
        <dbReference type="Pfam" id="PF06148"/>
    </source>
</evidence>
<protein>
    <recommendedName>
        <fullName evidence="3">Conserved oligomeric Golgi complex subunit 2</fullName>
    </recommendedName>
    <alternativeName>
        <fullName evidence="8">Component of oligomeric Golgi complex 2</fullName>
    </alternativeName>
</protein>
<dbReference type="GO" id="GO:0000139">
    <property type="term" value="C:Golgi membrane"/>
    <property type="evidence" value="ECO:0007669"/>
    <property type="project" value="UniProtKB-SubCell"/>
</dbReference>
<evidence type="ECO:0000256" key="7">
    <source>
        <dbReference type="ARBA" id="ARBA00023136"/>
    </source>
</evidence>
<dbReference type="STRING" id="741276.A0A2S5BG87"/>
<evidence type="ECO:0000256" key="2">
    <source>
        <dbReference type="ARBA" id="ARBA00007603"/>
    </source>
</evidence>
<comment type="similarity">
    <text evidence="2">Belongs to the COG2 family.</text>
</comment>
<dbReference type="GO" id="GO:0017119">
    <property type="term" value="C:Golgi transport complex"/>
    <property type="evidence" value="ECO:0007669"/>
    <property type="project" value="TreeGrafter"/>
</dbReference>
<evidence type="ECO:0000256" key="5">
    <source>
        <dbReference type="ARBA" id="ARBA00022927"/>
    </source>
</evidence>
<evidence type="ECO:0000256" key="4">
    <source>
        <dbReference type="ARBA" id="ARBA00022448"/>
    </source>
</evidence>
<dbReference type="OrthoDB" id="332281at2759"/>
<comment type="subcellular location">
    <subcellularLocation>
        <location evidence="1">Golgi apparatus membrane</location>
        <topology evidence="1">Peripheral membrane protein</topology>
    </subcellularLocation>
</comment>